<evidence type="ECO:0000256" key="1">
    <source>
        <dbReference type="ARBA" id="ARBA00003786"/>
    </source>
</evidence>
<comment type="function">
    <text evidence="1">Synthesizes selenophosphate from selenide and ATP.</text>
</comment>
<dbReference type="InterPro" id="IPR004536">
    <property type="entry name" value="SPS/SelD"/>
</dbReference>
<dbReference type="FunFam" id="3.90.650.10:FF:000010">
    <property type="entry name" value="Selenide, water dikinase"/>
    <property type="match status" value="1"/>
</dbReference>
<evidence type="ECO:0000259" key="11">
    <source>
        <dbReference type="Pfam" id="PF02769"/>
    </source>
</evidence>
<feature type="chain" id="PRO_5018288690" description="selenide, water dikinase" evidence="9">
    <location>
        <begin position="19"/>
        <end position="559"/>
    </location>
</feature>
<evidence type="ECO:0000313" key="12">
    <source>
        <dbReference type="EMBL" id="ROL53260.1"/>
    </source>
</evidence>
<dbReference type="InterPro" id="IPR036676">
    <property type="entry name" value="PurM-like_C_sf"/>
</dbReference>
<evidence type="ECO:0000256" key="5">
    <source>
        <dbReference type="ARBA" id="ARBA00022777"/>
    </source>
</evidence>
<dbReference type="NCBIfam" id="TIGR00476">
    <property type="entry name" value="selD"/>
    <property type="match status" value="1"/>
</dbReference>
<dbReference type="PANTHER" id="PTHR10256">
    <property type="entry name" value="SELENIDE, WATER DIKINASE"/>
    <property type="match status" value="1"/>
</dbReference>
<keyword evidence="6" id="KW-0067">ATP-binding</keyword>
<dbReference type="SUPFAM" id="SSF55326">
    <property type="entry name" value="PurM N-terminal domain-like"/>
    <property type="match status" value="1"/>
</dbReference>
<keyword evidence="13" id="KW-1185">Reference proteome</keyword>
<comment type="catalytic activity">
    <reaction evidence="8">
        <text>hydrogenselenide + ATP + H2O = selenophosphate + AMP + phosphate + 2 H(+)</text>
        <dbReference type="Rhea" id="RHEA:18737"/>
        <dbReference type="ChEBI" id="CHEBI:15377"/>
        <dbReference type="ChEBI" id="CHEBI:15378"/>
        <dbReference type="ChEBI" id="CHEBI:16144"/>
        <dbReference type="ChEBI" id="CHEBI:29317"/>
        <dbReference type="ChEBI" id="CHEBI:30616"/>
        <dbReference type="ChEBI" id="CHEBI:43474"/>
        <dbReference type="ChEBI" id="CHEBI:456215"/>
        <dbReference type="EC" id="2.7.9.3"/>
    </reaction>
</comment>
<organism evidence="12 13">
    <name type="scientific">Anabarilius grahami</name>
    <name type="common">Kanglang fish</name>
    <name type="synonym">Barilius grahami</name>
    <dbReference type="NCBI Taxonomy" id="495550"/>
    <lineage>
        <taxon>Eukaryota</taxon>
        <taxon>Metazoa</taxon>
        <taxon>Chordata</taxon>
        <taxon>Craniata</taxon>
        <taxon>Vertebrata</taxon>
        <taxon>Euteleostomi</taxon>
        <taxon>Actinopterygii</taxon>
        <taxon>Neopterygii</taxon>
        <taxon>Teleostei</taxon>
        <taxon>Ostariophysi</taxon>
        <taxon>Cypriniformes</taxon>
        <taxon>Xenocyprididae</taxon>
        <taxon>Xenocypridinae</taxon>
        <taxon>Xenocypridinae incertae sedis</taxon>
        <taxon>Anabarilius</taxon>
    </lineage>
</organism>
<dbReference type="SUPFAM" id="SSF56042">
    <property type="entry name" value="PurM C-terminal domain-like"/>
    <property type="match status" value="1"/>
</dbReference>
<dbReference type="Proteomes" id="UP000281406">
    <property type="component" value="Unassembled WGS sequence"/>
</dbReference>
<dbReference type="CDD" id="cd02195">
    <property type="entry name" value="SelD"/>
    <property type="match status" value="1"/>
</dbReference>
<dbReference type="GO" id="GO:0016260">
    <property type="term" value="P:selenocysteine biosynthetic process"/>
    <property type="evidence" value="ECO:0007669"/>
    <property type="project" value="TreeGrafter"/>
</dbReference>
<dbReference type="GO" id="GO:0005783">
    <property type="term" value="C:endoplasmic reticulum"/>
    <property type="evidence" value="ECO:0007669"/>
    <property type="project" value="InterPro"/>
</dbReference>
<dbReference type="Pfam" id="PF00586">
    <property type="entry name" value="AIRS"/>
    <property type="match status" value="1"/>
</dbReference>
<dbReference type="InterPro" id="IPR010918">
    <property type="entry name" value="PurM-like_C_dom"/>
</dbReference>
<comment type="caution">
    <text evidence="12">The sequence shown here is derived from an EMBL/GenBank/DDBJ whole genome shotgun (WGS) entry which is preliminary data.</text>
</comment>
<dbReference type="EMBL" id="RJVU01011782">
    <property type="protein sequence ID" value="ROL53260.1"/>
    <property type="molecule type" value="Genomic_DNA"/>
</dbReference>
<dbReference type="EC" id="2.7.9.3" evidence="2"/>
<keyword evidence="5 12" id="KW-0418">Kinase</keyword>
<protein>
    <recommendedName>
        <fullName evidence="2">selenide, water dikinase</fullName>
        <ecNumber evidence="2">2.7.9.3</ecNumber>
    </recommendedName>
</protein>
<evidence type="ECO:0000313" key="13">
    <source>
        <dbReference type="Proteomes" id="UP000281406"/>
    </source>
</evidence>
<evidence type="ECO:0000256" key="3">
    <source>
        <dbReference type="ARBA" id="ARBA00022679"/>
    </source>
</evidence>
<dbReference type="Gene3D" id="3.30.1330.10">
    <property type="entry name" value="PurM-like, N-terminal domain"/>
    <property type="match status" value="1"/>
</dbReference>
<feature type="signal peptide" evidence="9">
    <location>
        <begin position="1"/>
        <end position="18"/>
    </location>
</feature>
<reference evidence="12 13" key="1">
    <citation type="submission" date="2018-10" db="EMBL/GenBank/DDBJ databases">
        <title>Genome assembly for a Yunnan-Guizhou Plateau 3E fish, Anabarilius grahami (Regan), and its evolutionary and genetic applications.</title>
        <authorList>
            <person name="Jiang W."/>
        </authorList>
    </citation>
    <scope>NUCLEOTIDE SEQUENCE [LARGE SCALE GENOMIC DNA]</scope>
    <source>
        <strain evidence="12">AG-KIZ</strain>
        <tissue evidence="12">Muscle</tissue>
    </source>
</reference>
<evidence type="ECO:0000256" key="4">
    <source>
        <dbReference type="ARBA" id="ARBA00022741"/>
    </source>
</evidence>
<keyword evidence="3" id="KW-0808">Transferase</keyword>
<dbReference type="OrthoDB" id="409395at2759"/>
<dbReference type="Pfam" id="PF02769">
    <property type="entry name" value="AIRS_C"/>
    <property type="match status" value="1"/>
</dbReference>
<keyword evidence="4" id="KW-0547">Nucleotide-binding</keyword>
<dbReference type="AlphaFoldDB" id="A0A3N0Z445"/>
<dbReference type="InterPro" id="IPR008855">
    <property type="entry name" value="TRAP-delta"/>
</dbReference>
<evidence type="ECO:0000259" key="10">
    <source>
        <dbReference type="Pfam" id="PF00586"/>
    </source>
</evidence>
<sequence length="559" mass="60122">MMRVLTAILALCLSFCAAETCTDPVISPSSYTTTDALISSETVFIVELSLACANGAQSVALYADVNGKQFPVTRGQDVGKYQVSWSVPHKQASSGTYQVKFFDEESYSTLRKAQRNNEDVDSIKPLFSVNVDHRGAWSGPWVSTEVLAALIGILVYYLAYSTKIPQETLLKLLQGLEPDRLPGEDGGSGTGVGDETADFGQLVSVPQGPRLGIGMDSCVIPLRHGGLSLVQTTDFFYPLVEDPYMMGRIACANVLSDLYAMGITECDNMLMLLSVSQKMNEKEREQVMPLMMKGFRDAAEEGGTSVTGGQTVINPWIIIGGVASVVCQPNDFIMPDSAVPGDVLVLTKPLGTQVAVNAHQWLDIPEKWNKIKLVISKEEVEQAYQEAMLNMATLNRTAAALMHKFNAHAATDITGFGIIGHARNLAQQQRNDVAFVIHNLPIISKMAAISKAGGNLFGLLQGTSSETSGGLLICLPREQAARFCAEMKSSRVGLSGAVGQDGGVGDGQQAWIIGIVEKGNRCARIIDKPRIIEVPYRGSVVSVQEGSNNNASPPEVQQT</sequence>
<dbReference type="GO" id="GO:0016020">
    <property type="term" value="C:membrane"/>
    <property type="evidence" value="ECO:0007669"/>
    <property type="project" value="InterPro"/>
</dbReference>
<evidence type="ECO:0000256" key="7">
    <source>
        <dbReference type="ARBA" id="ARBA00023266"/>
    </source>
</evidence>
<evidence type="ECO:0000256" key="9">
    <source>
        <dbReference type="SAM" id="SignalP"/>
    </source>
</evidence>
<dbReference type="GO" id="GO:0004756">
    <property type="term" value="F:selenide, water dikinase activity"/>
    <property type="evidence" value="ECO:0007669"/>
    <property type="project" value="UniProtKB-EC"/>
</dbReference>
<evidence type="ECO:0000256" key="8">
    <source>
        <dbReference type="ARBA" id="ARBA00049005"/>
    </source>
</evidence>
<dbReference type="GO" id="GO:0005524">
    <property type="term" value="F:ATP binding"/>
    <property type="evidence" value="ECO:0007669"/>
    <property type="project" value="UniProtKB-KW"/>
</dbReference>
<accession>A0A3N0Z445</accession>
<gene>
    <name evidence="12" type="ORF">DPX16_20899</name>
</gene>
<dbReference type="FunFam" id="3.30.1330.10:FF:000018">
    <property type="entry name" value="selenide, water dikinase 2"/>
    <property type="match status" value="1"/>
</dbReference>
<dbReference type="Gene3D" id="3.90.650.10">
    <property type="entry name" value="PurM-like C-terminal domain"/>
    <property type="match status" value="1"/>
</dbReference>
<keyword evidence="9" id="KW-0732">Signal</keyword>
<keyword evidence="7" id="KW-0711">Selenium</keyword>
<feature type="domain" description="PurM-like N-terminal" evidence="10">
    <location>
        <begin position="216"/>
        <end position="317"/>
    </location>
</feature>
<dbReference type="Pfam" id="PF05404">
    <property type="entry name" value="TRAP-delta"/>
    <property type="match status" value="1"/>
</dbReference>
<name>A0A3N0Z445_ANAGA</name>
<dbReference type="InterPro" id="IPR036921">
    <property type="entry name" value="PurM-like_N_sf"/>
</dbReference>
<feature type="domain" description="PurM-like C-terminal" evidence="11">
    <location>
        <begin position="340"/>
        <end position="492"/>
    </location>
</feature>
<dbReference type="InterPro" id="IPR016188">
    <property type="entry name" value="PurM-like_N"/>
</dbReference>
<dbReference type="PANTHER" id="PTHR10256:SF1">
    <property type="entry name" value="SELENIDE, WATER DIKINASE 2"/>
    <property type="match status" value="1"/>
</dbReference>
<proteinExistence type="predicted"/>
<evidence type="ECO:0000256" key="6">
    <source>
        <dbReference type="ARBA" id="ARBA00022840"/>
    </source>
</evidence>
<evidence type="ECO:0000256" key="2">
    <source>
        <dbReference type="ARBA" id="ARBA00011997"/>
    </source>
</evidence>